<gene>
    <name evidence="1" type="ORF">L6164_010040</name>
</gene>
<proteinExistence type="predicted"/>
<keyword evidence="2" id="KW-1185">Reference proteome</keyword>
<accession>A0ACB9PKU6</accession>
<sequence length="298" mass="33547">MVLERALAAASTSSRNLFVIPQNPRTKTKNSFTVQFPIPLSASLFTKLSSTNSNGCLRCSMDDSGNNSYNKVAYPRPSEIPWKKELCNSVNLIGIIAAPVEIKHLPSGKVVGWTRLAVKKSSTQTSWINLTFWEELANVAFQHLEKGHQIHVSGRLISDTVESDDGKQQTYYKVVVQQLNFIDGNLPPVSSYDHESYSVMADRKGNYAASNAGSTEELWQAFFANPMEWWDNRKNKRNPKYPDFKHKDTGEALWVEGRSNPPWVKSQLAILDTRMGSLADQNDRMPARMVDSDELLSF</sequence>
<comment type="caution">
    <text evidence="1">The sequence shown here is derived from an EMBL/GenBank/DDBJ whole genome shotgun (WGS) entry which is preliminary data.</text>
</comment>
<name>A0ACB9PKU6_BAUVA</name>
<protein>
    <submittedName>
        <fullName evidence="1">Uncharacterized protein</fullName>
    </submittedName>
</protein>
<dbReference type="EMBL" id="CM039429">
    <property type="protein sequence ID" value="KAI4349454.1"/>
    <property type="molecule type" value="Genomic_DNA"/>
</dbReference>
<evidence type="ECO:0000313" key="1">
    <source>
        <dbReference type="EMBL" id="KAI4349454.1"/>
    </source>
</evidence>
<organism evidence="1 2">
    <name type="scientific">Bauhinia variegata</name>
    <name type="common">Purple orchid tree</name>
    <name type="synonym">Phanera variegata</name>
    <dbReference type="NCBI Taxonomy" id="167791"/>
    <lineage>
        <taxon>Eukaryota</taxon>
        <taxon>Viridiplantae</taxon>
        <taxon>Streptophyta</taxon>
        <taxon>Embryophyta</taxon>
        <taxon>Tracheophyta</taxon>
        <taxon>Spermatophyta</taxon>
        <taxon>Magnoliopsida</taxon>
        <taxon>eudicotyledons</taxon>
        <taxon>Gunneridae</taxon>
        <taxon>Pentapetalae</taxon>
        <taxon>rosids</taxon>
        <taxon>fabids</taxon>
        <taxon>Fabales</taxon>
        <taxon>Fabaceae</taxon>
        <taxon>Cercidoideae</taxon>
        <taxon>Cercideae</taxon>
        <taxon>Bauhiniinae</taxon>
        <taxon>Bauhinia</taxon>
    </lineage>
</organism>
<reference evidence="1 2" key="1">
    <citation type="journal article" date="2022" name="DNA Res.">
        <title>Chromosomal-level genome assembly of the orchid tree Bauhinia variegata (Leguminosae; Cercidoideae) supports the allotetraploid origin hypothesis of Bauhinia.</title>
        <authorList>
            <person name="Zhong Y."/>
            <person name="Chen Y."/>
            <person name="Zheng D."/>
            <person name="Pang J."/>
            <person name="Liu Y."/>
            <person name="Luo S."/>
            <person name="Meng S."/>
            <person name="Qian L."/>
            <person name="Wei D."/>
            <person name="Dai S."/>
            <person name="Zhou R."/>
        </authorList>
    </citation>
    <scope>NUCLEOTIDE SEQUENCE [LARGE SCALE GENOMIC DNA]</scope>
    <source>
        <strain evidence="1">BV-YZ2020</strain>
    </source>
</reference>
<evidence type="ECO:0000313" key="2">
    <source>
        <dbReference type="Proteomes" id="UP000828941"/>
    </source>
</evidence>
<dbReference type="Proteomes" id="UP000828941">
    <property type="component" value="Chromosome 4"/>
</dbReference>